<dbReference type="NCBIfam" id="TIGR02167">
    <property type="entry name" value="Liste_lipo_26"/>
    <property type="match status" value="4"/>
</dbReference>
<dbReference type="InterPro" id="IPR014756">
    <property type="entry name" value="Ig_E-set"/>
</dbReference>
<sequence length="1447" mass="157132">MKKWLLFFLFIGVGFIYSSTSFSQNPFVTTWQTTDGTITIPIISIDSLTYNYDIEWTNLTNPGEGDGSDAGVSTSYTISGLNNDDTYEISISGAFPAIYFLGDTDEAPKIQTIEQWGDIQWETMYFAFWACSNLTSNATDAPDLSLVKSMYATFGLATSFNSDLNNWDVSTIENMLGTFFQATSFNGNISNWSTFNVTTMRQMFEGATSFNQNLNGWSVSSVTNMNSMFQNASAFNSPLDFWVPFQVTDMTEMFSGASSFDQSLGAWSIRDVTTMSGMLDNSGLSKVNYDATLRGWESFFNTPTGITLGAAGLSYCNGADARTTLTGTTYSWTINGDALDCQAFVTRWQTDDGQITIPTSNSETYFYDVSWRNITNPGVGEGSTLGLTSRYTITGLNNGDIYEVSITGDFPKIYFLDFNISVADRGKIISIEQWGDQEWTDLSYSFYNCINLTSNISDTPLLQNVSLAYNMFDGATSFDGDLSNWDVSTFQDVSSMFRNASSFNGNIQNWDVSNITDMNAMFSGATSFNQNIDGWEVSNVTNMGSMFQNATSFNQNLNSWDVSNVTFMDNMFSGATSFNGNISNWSVSRVTSMDRMFSDATTFSGNLSRWNVGNCESMRLMFNNASSFVSDLSNWDVRNVTNMVEMFKGATNFNSDLSDWDISQVTNLGGMFWDASTFNQNLASWDISSVAAFEEERSGVIGIDSIFTNSALSTINYDSTVIGWATLSENETLIPNDLNLGAHNISYCFSEQERSQLINTHNWLIDDAGARCPTPTIQASNITFSNVSTNQLNVSWENGDGSGRIVIVKQNQAVDFVPTNLSSYSANNDFSNATDIGNNNYVVYVGQGNNFTLTGLSEGTSYHFQIFEYNGANGLEVYNTDTSTGNPESVVTLSTPSITEFQPSSGAIGDTITISGSGFSNASIVSFGGINANSFTVESDNSILAILANGASGEISITSPAGTASMPGFEFIPAPLIESFNPDTGTTGDTIIILGFNFDNASIVSFGGINANSFTVISSTEIQALLGNVAPGNVSITTPGGTATKSGFKIIPAPIITSFSPTFASPGDTITINGLNFSNTSSVSFGGINAASFEVISDAEIIAIVGNVSPGNVIVTTPGGSATKEGFTTAYSQITLFEEKNIAITSNQIATVDIGSAVEGEQIQKPFIINNNGNDDLIITGITSSNSVFEILNAPDTILAGTATQFSIQFSASEIDDYNGEILIENNSFNEPQFSFNVSAELTELNIVDNETDSIIISNQDINLGTTLINVDIDKNFEIENLSAKATISILSITVDNPVFQIINIPTSIAPLNSEQFTVRLNANEVGEYSGLVNVNTNLKSFTFRVNGLVVNEISREIKVYNVVTPNGDGRHDFLQIDNIAEYPNNKVSIFNRLGNKVFEIDQYNNSSNIFEGTSSNGEELISGNYYYVIDKGNGEKRISGFILIKR</sequence>
<comment type="subcellular location">
    <subcellularLocation>
        <location evidence="1">Cell projection</location>
        <location evidence="1">Cilium</location>
    </subcellularLocation>
    <subcellularLocation>
        <location evidence="2">Cytoplasm</location>
    </subcellularLocation>
</comment>
<keyword evidence="4" id="KW-0969">Cilium</keyword>
<evidence type="ECO:0000256" key="3">
    <source>
        <dbReference type="ARBA" id="ARBA00022490"/>
    </source>
</evidence>
<dbReference type="SMART" id="SM00060">
    <property type="entry name" value="FN3"/>
    <property type="match status" value="1"/>
</dbReference>
<dbReference type="SUPFAM" id="SSF141571">
    <property type="entry name" value="Pentapeptide repeat-like"/>
    <property type="match status" value="1"/>
</dbReference>
<keyword evidence="8" id="KW-1185">Reference proteome</keyword>
<dbReference type="InterPro" id="IPR003961">
    <property type="entry name" value="FN3_dom"/>
</dbReference>
<dbReference type="NCBIfam" id="TIGR04131">
    <property type="entry name" value="Bac_Flav_CTERM"/>
    <property type="match status" value="1"/>
</dbReference>
<dbReference type="Pfam" id="PF01833">
    <property type="entry name" value="TIG"/>
    <property type="match status" value="3"/>
</dbReference>
<protein>
    <submittedName>
        <fullName evidence="7">BspA family leucine-rich repeat surface protein</fullName>
    </submittedName>
</protein>
<dbReference type="Pfam" id="PF22544">
    <property type="entry name" value="HYDIN_VesB_CFA65-like_Ig"/>
    <property type="match status" value="1"/>
</dbReference>
<evidence type="ECO:0000259" key="6">
    <source>
        <dbReference type="PROSITE" id="PS50853"/>
    </source>
</evidence>
<evidence type="ECO:0000256" key="5">
    <source>
        <dbReference type="ARBA" id="ARBA00023273"/>
    </source>
</evidence>
<dbReference type="SUPFAM" id="SSF49265">
    <property type="entry name" value="Fibronectin type III"/>
    <property type="match status" value="1"/>
</dbReference>
<dbReference type="Pfam" id="PF00041">
    <property type="entry name" value="fn3"/>
    <property type="match status" value="1"/>
</dbReference>
<dbReference type="NCBIfam" id="NF012200">
    <property type="entry name" value="choice_anch_D"/>
    <property type="match status" value="2"/>
</dbReference>
<dbReference type="Pfam" id="PF03382">
    <property type="entry name" value="DUF285"/>
    <property type="match status" value="2"/>
</dbReference>
<dbReference type="PROSITE" id="PS50853">
    <property type="entry name" value="FN3"/>
    <property type="match status" value="1"/>
</dbReference>
<evidence type="ECO:0000256" key="2">
    <source>
        <dbReference type="ARBA" id="ARBA00004496"/>
    </source>
</evidence>
<dbReference type="CDD" id="cd00102">
    <property type="entry name" value="IPT"/>
    <property type="match status" value="3"/>
</dbReference>
<dbReference type="InterPro" id="IPR011889">
    <property type="entry name" value="Liste_lipo_26"/>
</dbReference>
<evidence type="ECO:0000256" key="4">
    <source>
        <dbReference type="ARBA" id="ARBA00023069"/>
    </source>
</evidence>
<dbReference type="InterPro" id="IPR013783">
    <property type="entry name" value="Ig-like_fold"/>
</dbReference>
<reference evidence="7" key="1">
    <citation type="submission" date="2023-08" db="EMBL/GenBank/DDBJ databases">
        <title>Comparative genomics and taxonomic characterization of three novel marine species of genus Marivirga.</title>
        <authorList>
            <person name="Muhammad N."/>
            <person name="Kim S.-G."/>
        </authorList>
    </citation>
    <scope>NUCLEOTIDE SEQUENCE [LARGE SCALE GENOMIC DNA]</scope>
    <source>
        <strain evidence="7">ABR2-2</strain>
    </source>
</reference>
<dbReference type="EMBL" id="CP129970">
    <property type="protein sequence ID" value="WMN05997.1"/>
    <property type="molecule type" value="Genomic_DNA"/>
</dbReference>
<gene>
    <name evidence="7" type="ORF">QYS48_31235</name>
</gene>
<dbReference type="Gene3D" id="2.60.40.10">
    <property type="entry name" value="Immunoglobulins"/>
    <property type="match status" value="6"/>
</dbReference>
<organism evidence="7 8">
    <name type="scientific">Marivirga arenosa</name>
    <dbReference type="NCBI Taxonomy" id="3059076"/>
    <lineage>
        <taxon>Bacteria</taxon>
        <taxon>Pseudomonadati</taxon>
        <taxon>Bacteroidota</taxon>
        <taxon>Cytophagia</taxon>
        <taxon>Cytophagales</taxon>
        <taxon>Marivirgaceae</taxon>
        <taxon>Marivirga</taxon>
    </lineage>
</organism>
<keyword evidence="3" id="KW-0963">Cytoplasm</keyword>
<dbReference type="Proteomes" id="UP001244443">
    <property type="component" value="Chromosome"/>
</dbReference>
<feature type="domain" description="Fibronectin type-III" evidence="6">
    <location>
        <begin position="778"/>
        <end position="898"/>
    </location>
</feature>
<keyword evidence="5" id="KW-0966">Cell projection</keyword>
<dbReference type="RefSeq" id="WP_308355694.1">
    <property type="nucleotide sequence ID" value="NZ_CP129970.2"/>
</dbReference>
<name>A0AA51N4A1_9BACT</name>
<dbReference type="SUPFAM" id="SSF81296">
    <property type="entry name" value="E set domains"/>
    <property type="match status" value="3"/>
</dbReference>
<evidence type="ECO:0000313" key="7">
    <source>
        <dbReference type="EMBL" id="WMN05997.1"/>
    </source>
</evidence>
<dbReference type="Pfam" id="PF13585">
    <property type="entry name" value="CHU_C"/>
    <property type="match status" value="1"/>
</dbReference>
<proteinExistence type="predicted"/>
<dbReference type="InterPro" id="IPR036116">
    <property type="entry name" value="FN3_sf"/>
</dbReference>
<dbReference type="GO" id="GO:0005737">
    <property type="term" value="C:cytoplasm"/>
    <property type="evidence" value="ECO:0007669"/>
    <property type="project" value="UniProtKB-SubCell"/>
</dbReference>
<evidence type="ECO:0000256" key="1">
    <source>
        <dbReference type="ARBA" id="ARBA00004138"/>
    </source>
</evidence>
<evidence type="ECO:0000313" key="8">
    <source>
        <dbReference type="Proteomes" id="UP001244443"/>
    </source>
</evidence>
<dbReference type="CDD" id="cd00063">
    <property type="entry name" value="FN3"/>
    <property type="match status" value="1"/>
</dbReference>
<accession>A0AA51N4A1</accession>
<dbReference type="InterPro" id="IPR026341">
    <property type="entry name" value="T9SS_type_B"/>
</dbReference>
<dbReference type="InterPro" id="IPR002909">
    <property type="entry name" value="IPT_dom"/>
</dbReference>
<dbReference type="InterPro" id="IPR005046">
    <property type="entry name" value="DUF285"/>
</dbReference>
<dbReference type="InterPro" id="IPR053879">
    <property type="entry name" value="HYDIN_VesB_CFA65-like_Ig"/>
</dbReference>